<dbReference type="SMART" id="SM00028">
    <property type="entry name" value="TPR"/>
    <property type="match status" value="2"/>
</dbReference>
<dbReference type="Pfam" id="PF13289">
    <property type="entry name" value="SIR2_2"/>
    <property type="match status" value="1"/>
</dbReference>
<dbReference type="GO" id="GO:0046813">
    <property type="term" value="P:receptor-mediated virion attachment to host cell"/>
    <property type="evidence" value="ECO:0007669"/>
    <property type="project" value="TreeGrafter"/>
</dbReference>
<comment type="caution">
    <text evidence="5">The sequence shown here is derived from an EMBL/GenBank/DDBJ whole genome shotgun (WGS) entry which is preliminary data.</text>
</comment>
<protein>
    <submittedName>
        <fullName evidence="5">Tetratricopeptide repeat protein</fullName>
    </submittedName>
</protein>
<dbReference type="PROSITE" id="PS50293">
    <property type="entry name" value="TPR_REGION"/>
    <property type="match status" value="2"/>
</dbReference>
<evidence type="ECO:0000256" key="4">
    <source>
        <dbReference type="SAM" id="MobiDB-lite"/>
    </source>
</evidence>
<dbReference type="GO" id="GO:0009279">
    <property type="term" value="C:cell outer membrane"/>
    <property type="evidence" value="ECO:0007669"/>
    <property type="project" value="TreeGrafter"/>
</dbReference>
<reference evidence="5" key="1">
    <citation type="journal article" date="2021" name="PeerJ">
        <title>Extensive microbial diversity within the chicken gut microbiome revealed by metagenomics and culture.</title>
        <authorList>
            <person name="Gilroy R."/>
            <person name="Ravi A."/>
            <person name="Getino M."/>
            <person name="Pursley I."/>
            <person name="Horton D.L."/>
            <person name="Alikhan N.F."/>
            <person name="Baker D."/>
            <person name="Gharbi K."/>
            <person name="Hall N."/>
            <person name="Watson M."/>
            <person name="Adriaenssens E.M."/>
            <person name="Foster-Nyarko E."/>
            <person name="Jarju S."/>
            <person name="Secka A."/>
            <person name="Antonio M."/>
            <person name="Oren A."/>
            <person name="Chaudhuri R.R."/>
            <person name="La Ragione R."/>
            <person name="Hildebrand F."/>
            <person name="Pallen M.J."/>
        </authorList>
    </citation>
    <scope>NUCLEOTIDE SEQUENCE</scope>
    <source>
        <strain evidence="5">ChiGjej1B1-1692</strain>
    </source>
</reference>
<dbReference type="PANTHER" id="PTHR44858:SF1">
    <property type="entry name" value="UDP-N-ACETYLGLUCOSAMINE--PEPTIDE N-ACETYLGLUCOSAMINYLTRANSFERASE SPINDLY-RELATED"/>
    <property type="match status" value="1"/>
</dbReference>
<organism evidence="5 6">
    <name type="scientific">Candidatus Mediterraneibacter faecigallinarum</name>
    <dbReference type="NCBI Taxonomy" id="2838669"/>
    <lineage>
        <taxon>Bacteria</taxon>
        <taxon>Bacillati</taxon>
        <taxon>Bacillota</taxon>
        <taxon>Clostridia</taxon>
        <taxon>Lachnospirales</taxon>
        <taxon>Lachnospiraceae</taxon>
        <taxon>Mediterraneibacter</taxon>
    </lineage>
</organism>
<sequence>MTEQKIGNDRILSTKLLVKAIREGQKNGERFCFILGAGASASSGIPTGAELEYRWMLDLNEEPGIEEVRAVAGDLGENKTLSHDFKEIEEAWNRAKKKGQTVLPSKYYFDIYTLRFYPNYRNGYHYLENLMERSKPSFGYHTLALMLTELPGSNLVITTNFDSLVEDALFLYADKKPLVINHELLAEYAGDLNVKRPVIAKLHRGIFFDPLNRPEETDELQGKWKDVLEKVFQNYTPVVIGYGGGDGSLMKVLEKPDVRMKNGIYWCYVEKYGIPDEKIQTIVKDKEGYFVRTAGFDAVMLAIGNILFKDKIDPDKTREALERRIHTQIDNYEEEYKKLKEELEDVSDKEKPLNESEEELRENIEKLDERTKRSESERQKLEQMTAWDYYRQGNRYYSSGDYENAVLRYNKAIKLKPDYAEAYNNRGIAYDGMGKSKEAIADYSKAIELKPNDAEAYYNRGVAYDDLGE</sequence>
<dbReference type="InterPro" id="IPR050498">
    <property type="entry name" value="Ycf3"/>
</dbReference>
<dbReference type="PANTHER" id="PTHR44858">
    <property type="entry name" value="TETRATRICOPEPTIDE REPEAT PROTEIN 6"/>
    <property type="match status" value="1"/>
</dbReference>
<gene>
    <name evidence="5" type="ORF">H9757_07050</name>
</gene>
<evidence type="ECO:0000256" key="1">
    <source>
        <dbReference type="ARBA" id="ARBA00022737"/>
    </source>
</evidence>
<evidence type="ECO:0000256" key="2">
    <source>
        <dbReference type="ARBA" id="ARBA00022803"/>
    </source>
</evidence>
<name>A0A9D2SY85_9FIRM</name>
<evidence type="ECO:0000256" key="3">
    <source>
        <dbReference type="PROSITE-ProRule" id="PRU00339"/>
    </source>
</evidence>
<feature type="compositionally biased region" description="Basic and acidic residues" evidence="4">
    <location>
        <begin position="343"/>
        <end position="354"/>
    </location>
</feature>
<evidence type="ECO:0000313" key="6">
    <source>
        <dbReference type="Proteomes" id="UP000823894"/>
    </source>
</evidence>
<dbReference type="Pfam" id="PF13431">
    <property type="entry name" value="TPR_17"/>
    <property type="match status" value="1"/>
</dbReference>
<dbReference type="Proteomes" id="UP000823894">
    <property type="component" value="Unassembled WGS sequence"/>
</dbReference>
<dbReference type="InterPro" id="IPR011990">
    <property type="entry name" value="TPR-like_helical_dom_sf"/>
</dbReference>
<accession>A0A9D2SY85</accession>
<keyword evidence="1" id="KW-0677">Repeat</keyword>
<dbReference type="Pfam" id="PF13414">
    <property type="entry name" value="TPR_11"/>
    <property type="match status" value="1"/>
</dbReference>
<evidence type="ECO:0000313" key="5">
    <source>
        <dbReference type="EMBL" id="HJC38804.1"/>
    </source>
</evidence>
<dbReference type="EMBL" id="DWWK01000102">
    <property type="protein sequence ID" value="HJC38804.1"/>
    <property type="molecule type" value="Genomic_DNA"/>
</dbReference>
<dbReference type="Gene3D" id="3.40.50.1220">
    <property type="entry name" value="TPP-binding domain"/>
    <property type="match status" value="1"/>
</dbReference>
<dbReference type="PROSITE" id="PS50005">
    <property type="entry name" value="TPR"/>
    <property type="match status" value="2"/>
</dbReference>
<reference evidence="5" key="2">
    <citation type="submission" date="2021-04" db="EMBL/GenBank/DDBJ databases">
        <authorList>
            <person name="Gilroy R."/>
        </authorList>
    </citation>
    <scope>NUCLEOTIDE SEQUENCE</scope>
    <source>
        <strain evidence="5">ChiGjej1B1-1692</strain>
    </source>
</reference>
<dbReference type="SUPFAM" id="SSF52467">
    <property type="entry name" value="DHS-like NAD/FAD-binding domain"/>
    <property type="match status" value="1"/>
</dbReference>
<dbReference type="InterPro" id="IPR019734">
    <property type="entry name" value="TPR_rpt"/>
</dbReference>
<feature type="repeat" description="TPR" evidence="3">
    <location>
        <begin position="386"/>
        <end position="419"/>
    </location>
</feature>
<dbReference type="SUPFAM" id="SSF48452">
    <property type="entry name" value="TPR-like"/>
    <property type="match status" value="1"/>
</dbReference>
<dbReference type="InterPro" id="IPR029035">
    <property type="entry name" value="DHS-like_NAD/FAD-binding_dom"/>
</dbReference>
<dbReference type="AlphaFoldDB" id="A0A9D2SY85"/>
<proteinExistence type="predicted"/>
<feature type="compositionally biased region" description="Basic and acidic residues" evidence="4">
    <location>
        <begin position="361"/>
        <end position="378"/>
    </location>
</feature>
<keyword evidence="2 3" id="KW-0802">TPR repeat</keyword>
<feature type="repeat" description="TPR" evidence="3">
    <location>
        <begin position="420"/>
        <end position="453"/>
    </location>
</feature>
<dbReference type="Gene3D" id="1.25.40.10">
    <property type="entry name" value="Tetratricopeptide repeat domain"/>
    <property type="match status" value="1"/>
</dbReference>
<feature type="region of interest" description="Disordered" evidence="4">
    <location>
        <begin position="343"/>
        <end position="378"/>
    </location>
</feature>